<dbReference type="GO" id="GO:0005737">
    <property type="term" value="C:cytoplasm"/>
    <property type="evidence" value="ECO:0007669"/>
    <property type="project" value="UniProtKB-SubCell"/>
</dbReference>
<proteinExistence type="predicted"/>
<evidence type="ECO:0000256" key="3">
    <source>
        <dbReference type="ARBA" id="ARBA00022553"/>
    </source>
</evidence>
<keyword evidence="5" id="KW-0805">Transcription regulation</keyword>
<dbReference type="PROSITE" id="PS01124">
    <property type="entry name" value="HTH_ARAC_FAMILY_2"/>
    <property type="match status" value="1"/>
</dbReference>
<organism evidence="9 10">
    <name type="scientific">Shouchella clausii</name>
    <name type="common">Alkalihalobacillus clausii</name>
    <dbReference type="NCBI Taxonomy" id="79880"/>
    <lineage>
        <taxon>Bacteria</taxon>
        <taxon>Bacillati</taxon>
        <taxon>Bacillota</taxon>
        <taxon>Bacilli</taxon>
        <taxon>Bacillales</taxon>
        <taxon>Bacillaceae</taxon>
        <taxon>Shouchella</taxon>
    </lineage>
</organism>
<dbReference type="GO" id="GO:0003700">
    <property type="term" value="F:DNA-binding transcription factor activity"/>
    <property type="evidence" value="ECO:0007669"/>
    <property type="project" value="InterPro"/>
</dbReference>
<dbReference type="InterPro" id="IPR018062">
    <property type="entry name" value="HTH_AraC-typ_CS"/>
</dbReference>
<dbReference type="InterPro" id="IPR001789">
    <property type="entry name" value="Sig_transdc_resp-reg_receiver"/>
</dbReference>
<evidence type="ECO:0000256" key="4">
    <source>
        <dbReference type="ARBA" id="ARBA00023012"/>
    </source>
</evidence>
<dbReference type="CDD" id="cd17536">
    <property type="entry name" value="REC_YesN-like"/>
    <property type="match status" value="1"/>
</dbReference>
<gene>
    <name evidence="9" type="ORF">CHH72_09750</name>
</gene>
<keyword evidence="7" id="KW-0804">Transcription</keyword>
<dbReference type="InterPro" id="IPR051552">
    <property type="entry name" value="HptR"/>
</dbReference>
<dbReference type="SUPFAM" id="SSF46689">
    <property type="entry name" value="Homeodomain-like"/>
    <property type="match status" value="2"/>
</dbReference>
<dbReference type="Proteomes" id="UP000216207">
    <property type="component" value="Unassembled WGS sequence"/>
</dbReference>
<evidence type="ECO:0000256" key="5">
    <source>
        <dbReference type="ARBA" id="ARBA00023015"/>
    </source>
</evidence>
<dbReference type="Gene3D" id="1.10.10.60">
    <property type="entry name" value="Homeodomain-like"/>
    <property type="match status" value="2"/>
</dbReference>
<feature type="modified residue" description="4-aspartylphosphate" evidence="8">
    <location>
        <position position="55"/>
    </location>
</feature>
<dbReference type="Pfam" id="PF00072">
    <property type="entry name" value="Response_reg"/>
    <property type="match status" value="1"/>
</dbReference>
<evidence type="ECO:0000256" key="6">
    <source>
        <dbReference type="ARBA" id="ARBA00023125"/>
    </source>
</evidence>
<evidence type="ECO:0000256" key="8">
    <source>
        <dbReference type="PROSITE-ProRule" id="PRU00169"/>
    </source>
</evidence>
<keyword evidence="2" id="KW-0963">Cytoplasm</keyword>
<dbReference type="PANTHER" id="PTHR42713">
    <property type="entry name" value="HISTIDINE KINASE-RELATED"/>
    <property type="match status" value="1"/>
</dbReference>
<dbReference type="PANTHER" id="PTHR42713:SF3">
    <property type="entry name" value="TRANSCRIPTIONAL REGULATORY PROTEIN HPTR"/>
    <property type="match status" value="1"/>
</dbReference>
<dbReference type="GO" id="GO:0043565">
    <property type="term" value="F:sequence-specific DNA binding"/>
    <property type="evidence" value="ECO:0007669"/>
    <property type="project" value="InterPro"/>
</dbReference>
<evidence type="ECO:0000256" key="7">
    <source>
        <dbReference type="ARBA" id="ARBA00023163"/>
    </source>
</evidence>
<keyword evidence="3 8" id="KW-0597">Phosphoprotein</keyword>
<sequence length="244" mass="27713">MLRVIIVDDEPLMVEGMVQMVDWEANGAKVVGTAHSGGEALVLVEKEKPDLIFTDIEMPGMDGLDFLEAIKPISPDSLLFLFSAHTDFHYAKRALKLGVLDYLVKPVTVPMIEDALDRALVQERKLEQKGGGRPEKANHQAIRKALAFIAERYNHDITIEHVAEHIGMNASYFSTLFKKEMGVSYIKYVTKYRMEIAKQLLLMGEKVMDVSEKVGYQSYRHFSETFKKQYQITPSELKTKGRTE</sequence>
<comment type="subcellular location">
    <subcellularLocation>
        <location evidence="1">Cytoplasm</location>
    </subcellularLocation>
</comment>
<keyword evidence="6 9" id="KW-0238">DNA-binding</keyword>
<dbReference type="PRINTS" id="PR00032">
    <property type="entry name" value="HTHARAC"/>
</dbReference>
<comment type="caution">
    <text evidence="9">The sequence shown here is derived from an EMBL/GenBank/DDBJ whole genome shotgun (WGS) entry which is preliminary data.</text>
</comment>
<accession>A0A268P037</accession>
<evidence type="ECO:0000256" key="1">
    <source>
        <dbReference type="ARBA" id="ARBA00004496"/>
    </source>
</evidence>
<dbReference type="EMBL" id="NPCC01000011">
    <property type="protein sequence ID" value="PAE89116.1"/>
    <property type="molecule type" value="Genomic_DNA"/>
</dbReference>
<keyword evidence="4" id="KW-0902">Two-component regulatory system</keyword>
<dbReference type="InterPro" id="IPR009057">
    <property type="entry name" value="Homeodomain-like_sf"/>
</dbReference>
<dbReference type="RefSeq" id="WP_035203478.1">
    <property type="nucleotide sequence ID" value="NZ_CP012475.1"/>
</dbReference>
<dbReference type="AlphaFoldDB" id="A0A268P037"/>
<name>A0A268P037_SHOCL</name>
<dbReference type="SMART" id="SM00342">
    <property type="entry name" value="HTH_ARAC"/>
    <property type="match status" value="1"/>
</dbReference>
<evidence type="ECO:0000313" key="10">
    <source>
        <dbReference type="Proteomes" id="UP000216207"/>
    </source>
</evidence>
<dbReference type="Pfam" id="PF12833">
    <property type="entry name" value="HTH_18"/>
    <property type="match status" value="1"/>
</dbReference>
<reference evidence="9 10" key="1">
    <citation type="submission" date="2017-07" db="EMBL/GenBank/DDBJ databases">
        <title>Isolation and whole genome analysis of endospore-forming bacteria from heroin.</title>
        <authorList>
            <person name="Kalinowski J."/>
            <person name="Ahrens B."/>
            <person name="Al-Dilaimi A."/>
            <person name="Winkler A."/>
            <person name="Wibberg D."/>
            <person name="Schleenbecker U."/>
            <person name="Ruckert C."/>
            <person name="Wolfel R."/>
            <person name="Grass G."/>
        </authorList>
    </citation>
    <scope>NUCLEOTIDE SEQUENCE [LARGE SCALE GENOMIC DNA]</scope>
    <source>
        <strain evidence="9 10">7539</strain>
    </source>
</reference>
<dbReference type="SMART" id="SM00448">
    <property type="entry name" value="REC"/>
    <property type="match status" value="1"/>
</dbReference>
<dbReference type="InterPro" id="IPR011006">
    <property type="entry name" value="CheY-like_superfamily"/>
</dbReference>
<evidence type="ECO:0000256" key="2">
    <source>
        <dbReference type="ARBA" id="ARBA00022490"/>
    </source>
</evidence>
<dbReference type="InterPro" id="IPR018060">
    <property type="entry name" value="HTH_AraC"/>
</dbReference>
<dbReference type="PROSITE" id="PS00041">
    <property type="entry name" value="HTH_ARAC_FAMILY_1"/>
    <property type="match status" value="1"/>
</dbReference>
<dbReference type="InterPro" id="IPR020449">
    <property type="entry name" value="Tscrpt_reg_AraC-type_HTH"/>
</dbReference>
<dbReference type="PROSITE" id="PS50110">
    <property type="entry name" value="RESPONSE_REGULATORY"/>
    <property type="match status" value="1"/>
</dbReference>
<evidence type="ECO:0000313" key="9">
    <source>
        <dbReference type="EMBL" id="PAE89116.1"/>
    </source>
</evidence>
<dbReference type="GO" id="GO:0000160">
    <property type="term" value="P:phosphorelay signal transduction system"/>
    <property type="evidence" value="ECO:0007669"/>
    <property type="project" value="UniProtKB-KW"/>
</dbReference>
<protein>
    <submittedName>
        <fullName evidence="9">DNA-binding response regulator</fullName>
    </submittedName>
</protein>
<dbReference type="Gene3D" id="3.40.50.2300">
    <property type="match status" value="1"/>
</dbReference>
<dbReference type="SUPFAM" id="SSF52172">
    <property type="entry name" value="CheY-like"/>
    <property type="match status" value="1"/>
</dbReference>